<dbReference type="Proteomes" id="UP000515277">
    <property type="component" value="Chromosome"/>
</dbReference>
<gene>
    <name evidence="3" type="ORF">GGI48_12450</name>
</gene>
<dbReference type="InterPro" id="IPR051691">
    <property type="entry name" value="Metab_Enz_Cyan_OpOx_G3PDH"/>
</dbReference>
<dbReference type="PANTHER" id="PTHR42949">
    <property type="entry name" value="ANAEROBIC GLYCEROL-3-PHOSPHATE DEHYDROGENASE SUBUNIT B"/>
    <property type="match status" value="1"/>
</dbReference>
<sequence>MHSTEQIQAEVAIIGSGPAGLAAAIELRRQGIGPVLVIERESEAGGIPRHCAHPPFGMGEYQRILSGPAYARRNVQAALKAGVVLLLRHTVLSLEPDGLLRLASPDGPRLVQARKVLIATGARETPRSARLLSGDRPVGVINTGALQNFLYVRHLKPFERPLIIGTELVSLSAVLSCRRAGIRPVAVLEANQRATARWPLTLFPRLLGIPMHLGAQLLEIQGTGRVESAKVRLADGQVRDIPCDGVLLTGQFTPESSLVRQSHLQLDSGSGGPKIDQYGRCSDPAYFAAGNLLRPIETAGWSYREGRRIGGLMAQALCGQLPVPQDALTLKFAAPIKLGVPAQLVRSELPGLRHIQLRVGQAVSGTLRVRAHGKDLWSRPVSALPERRLLIPLKELTLPGHIDQLDICID</sequence>
<dbReference type="EMBL" id="CP060201">
    <property type="protein sequence ID" value="QNH79926.1"/>
    <property type="molecule type" value="Genomic_DNA"/>
</dbReference>
<dbReference type="RefSeq" id="WP_179598526.1">
    <property type="nucleotide sequence ID" value="NZ_CP060201.1"/>
</dbReference>
<evidence type="ECO:0000313" key="4">
    <source>
        <dbReference type="Proteomes" id="UP000515277"/>
    </source>
</evidence>
<dbReference type="InterPro" id="IPR036188">
    <property type="entry name" value="FAD/NAD-bd_sf"/>
</dbReference>
<name>A0A7G8YEQ9_9PSED</name>
<dbReference type="GO" id="GO:0016491">
    <property type="term" value="F:oxidoreductase activity"/>
    <property type="evidence" value="ECO:0007669"/>
    <property type="project" value="UniProtKB-KW"/>
</dbReference>
<protein>
    <submittedName>
        <fullName evidence="3">FAD-dependent oxidoreductase</fullName>
    </submittedName>
</protein>
<dbReference type="PRINTS" id="PR00469">
    <property type="entry name" value="PNDRDTASEII"/>
</dbReference>
<dbReference type="Pfam" id="PF07992">
    <property type="entry name" value="Pyr_redox_2"/>
    <property type="match status" value="1"/>
</dbReference>
<accession>A0A7G8YEQ9</accession>
<evidence type="ECO:0000256" key="1">
    <source>
        <dbReference type="ARBA" id="ARBA00023002"/>
    </source>
</evidence>
<proteinExistence type="predicted"/>
<dbReference type="InterPro" id="IPR023753">
    <property type="entry name" value="FAD/NAD-binding_dom"/>
</dbReference>
<feature type="domain" description="FAD/NAD(P)-binding" evidence="2">
    <location>
        <begin position="10"/>
        <end position="302"/>
    </location>
</feature>
<evidence type="ECO:0000313" key="3">
    <source>
        <dbReference type="EMBL" id="QNH79926.1"/>
    </source>
</evidence>
<dbReference type="PRINTS" id="PR00368">
    <property type="entry name" value="FADPNR"/>
</dbReference>
<dbReference type="Gene3D" id="3.50.50.60">
    <property type="entry name" value="FAD/NAD(P)-binding domain"/>
    <property type="match status" value="2"/>
</dbReference>
<dbReference type="AlphaFoldDB" id="A0A7G8YEQ9"/>
<dbReference type="SUPFAM" id="SSF51905">
    <property type="entry name" value="FAD/NAD(P)-binding domain"/>
    <property type="match status" value="1"/>
</dbReference>
<evidence type="ECO:0000259" key="2">
    <source>
        <dbReference type="Pfam" id="PF07992"/>
    </source>
</evidence>
<keyword evidence="1" id="KW-0560">Oxidoreductase</keyword>
<dbReference type="PANTHER" id="PTHR42949:SF3">
    <property type="entry name" value="ANAEROBIC GLYCEROL-3-PHOSPHATE DEHYDROGENASE SUBUNIT B"/>
    <property type="match status" value="1"/>
</dbReference>
<reference evidence="4" key="1">
    <citation type="journal article" date="2020" name="Microbiol. Resour. Announc.">
        <title>Complete genome sequences of four natural Pseudomonas isolates that catabolize a wide range of aromatic compounds relevant to lignin valorization.</title>
        <authorList>
            <person name="Hatmaker E.A."/>
            <person name="Presley G."/>
            <person name="Cannon O."/>
            <person name="Guss A.M."/>
            <person name="Elkins J.G."/>
        </authorList>
    </citation>
    <scope>NUCLEOTIDE SEQUENCE [LARGE SCALE GENOMIC DNA]</scope>
    <source>
        <strain evidence="4">H1F5C</strain>
    </source>
</reference>
<organism evidence="3 4">
    <name type="scientific">Pseudomonas protegens</name>
    <dbReference type="NCBI Taxonomy" id="380021"/>
    <lineage>
        <taxon>Bacteria</taxon>
        <taxon>Pseudomonadati</taxon>
        <taxon>Pseudomonadota</taxon>
        <taxon>Gammaproteobacteria</taxon>
        <taxon>Pseudomonadales</taxon>
        <taxon>Pseudomonadaceae</taxon>
        <taxon>Pseudomonas</taxon>
    </lineage>
</organism>